<name>A0A5C5Z6H3_9BACT</name>
<keyword evidence="2" id="KW-1185">Reference proteome</keyword>
<dbReference type="EMBL" id="SJPJ01000001">
    <property type="protein sequence ID" value="TWT82123.1"/>
    <property type="molecule type" value="Genomic_DNA"/>
</dbReference>
<dbReference type="Proteomes" id="UP000315010">
    <property type="component" value="Unassembled WGS sequence"/>
</dbReference>
<sequence>MIVFLVNRQSRFFLEANLPVQNGPPSKDAILCKEPPVGERFGVNMNLNRPIHAIQSSAQGGFSKTFLAFCYERVLARSVVA</sequence>
<comment type="caution">
    <text evidence="1">The sequence shown here is derived from an EMBL/GenBank/DDBJ whole genome shotgun (WGS) entry which is preliminary data.</text>
</comment>
<accession>A0A5C5Z6H3</accession>
<protein>
    <submittedName>
        <fullName evidence="1">Uncharacterized protein</fullName>
    </submittedName>
</protein>
<dbReference type="AlphaFoldDB" id="A0A5C5Z6H3"/>
<reference evidence="1 2" key="1">
    <citation type="submission" date="2019-02" db="EMBL/GenBank/DDBJ databases">
        <title>Deep-cultivation of Planctomycetes and their phenomic and genomic characterization uncovers novel biology.</title>
        <authorList>
            <person name="Wiegand S."/>
            <person name="Jogler M."/>
            <person name="Boedeker C."/>
            <person name="Pinto D."/>
            <person name="Vollmers J."/>
            <person name="Rivas-Marin E."/>
            <person name="Kohn T."/>
            <person name="Peeters S.H."/>
            <person name="Heuer A."/>
            <person name="Rast P."/>
            <person name="Oberbeckmann S."/>
            <person name="Bunk B."/>
            <person name="Jeske O."/>
            <person name="Meyerdierks A."/>
            <person name="Storesund J.E."/>
            <person name="Kallscheuer N."/>
            <person name="Luecker S."/>
            <person name="Lage O.M."/>
            <person name="Pohl T."/>
            <person name="Merkel B.J."/>
            <person name="Hornburger P."/>
            <person name="Mueller R.-W."/>
            <person name="Bruemmer F."/>
            <person name="Labrenz M."/>
            <person name="Spormann A.M."/>
            <person name="Op Den Camp H."/>
            <person name="Overmann J."/>
            <person name="Amann R."/>
            <person name="Jetten M.S.M."/>
            <person name="Mascher T."/>
            <person name="Medema M.H."/>
            <person name="Devos D.P."/>
            <person name="Kaster A.-K."/>
            <person name="Ovreas L."/>
            <person name="Rohde M."/>
            <person name="Galperin M.Y."/>
            <person name="Jogler C."/>
        </authorList>
    </citation>
    <scope>NUCLEOTIDE SEQUENCE [LARGE SCALE GENOMIC DNA]</scope>
    <source>
        <strain evidence="1 2">CA13</strain>
    </source>
</reference>
<proteinExistence type="predicted"/>
<gene>
    <name evidence="1" type="ORF">CA13_35840</name>
</gene>
<organism evidence="1 2">
    <name type="scientific">Novipirellula herctigrandis</name>
    <dbReference type="NCBI Taxonomy" id="2527986"/>
    <lineage>
        <taxon>Bacteria</taxon>
        <taxon>Pseudomonadati</taxon>
        <taxon>Planctomycetota</taxon>
        <taxon>Planctomycetia</taxon>
        <taxon>Pirellulales</taxon>
        <taxon>Pirellulaceae</taxon>
        <taxon>Novipirellula</taxon>
    </lineage>
</organism>
<evidence type="ECO:0000313" key="2">
    <source>
        <dbReference type="Proteomes" id="UP000315010"/>
    </source>
</evidence>
<evidence type="ECO:0000313" key="1">
    <source>
        <dbReference type="EMBL" id="TWT82123.1"/>
    </source>
</evidence>